<keyword evidence="7" id="KW-0520">NAD</keyword>
<evidence type="ECO:0000313" key="11">
    <source>
        <dbReference type="EMBL" id="SFH14736.1"/>
    </source>
</evidence>
<sequence>MSKSDPHSRPPSTDGMLATAAGDVLPVSGYRLGREIVLPRTAEAMVWLGAGLPLECVAVPGVLLRPGDVLVEVELATVCGSDVHTALGHRPAAKPLVLGHEQVGRIVATGDPAYAANGMPLRVGQRVVWSVTVSCGTCARCRRGVPQKCLDLAKYGHERMQRGWELSGGFATHVQVCAGTAIVVVDEQVPASVLAPASCATATVVAALAAASALVPLAGATVLVTGAGMLGVTACAMATDAGALVVVSDPDAARRQLALAFGAAAVADPSAPGESPTGVASVLAALQDAGAAEPTIALEVSGAQTAVQTVIDLIGIGGVVVLVGSVSPGEPVLLDPESMVRRLIALRGVHNYTPADLQQAVTYLSGGWHRHPFSALVGTTFPLEKADSALLLAATTRYPRVGITPQQPATLG</sequence>
<dbReference type="SUPFAM" id="SSF51735">
    <property type="entry name" value="NAD(P)-binding Rossmann-fold domains"/>
    <property type="match status" value="1"/>
</dbReference>
<gene>
    <name evidence="11" type="ORF">SAMN05216274_10138</name>
</gene>
<dbReference type="InterPro" id="IPR013149">
    <property type="entry name" value="ADH-like_C"/>
</dbReference>
<dbReference type="InterPro" id="IPR017743">
    <property type="entry name" value="ADH_phosphonate_catab-assoc"/>
</dbReference>
<evidence type="ECO:0000256" key="1">
    <source>
        <dbReference type="ARBA" id="ARBA00001947"/>
    </source>
</evidence>
<dbReference type="InterPro" id="IPR013154">
    <property type="entry name" value="ADH-like_N"/>
</dbReference>
<evidence type="ECO:0000256" key="2">
    <source>
        <dbReference type="ARBA" id="ARBA00008072"/>
    </source>
</evidence>
<accession>A0ABY1E8U1</accession>
<organism evidence="11 12">
    <name type="scientific">Cryobacterium levicorallinum</name>
    <dbReference type="NCBI Taxonomy" id="995038"/>
    <lineage>
        <taxon>Bacteria</taxon>
        <taxon>Bacillati</taxon>
        <taxon>Actinomycetota</taxon>
        <taxon>Actinomycetes</taxon>
        <taxon>Micrococcales</taxon>
        <taxon>Microbacteriaceae</taxon>
        <taxon>Cryobacterium</taxon>
    </lineage>
</organism>
<evidence type="ECO:0000256" key="3">
    <source>
        <dbReference type="ARBA" id="ARBA00013190"/>
    </source>
</evidence>
<name>A0ABY1E8U1_9MICO</name>
<dbReference type="InterPro" id="IPR002328">
    <property type="entry name" value="ADH_Zn_CS"/>
</dbReference>
<dbReference type="Pfam" id="PF00107">
    <property type="entry name" value="ADH_zinc_N"/>
    <property type="match status" value="1"/>
</dbReference>
<keyword evidence="5 8" id="KW-0862">Zinc</keyword>
<comment type="cofactor">
    <cofactor evidence="1 8">
        <name>Zn(2+)</name>
        <dbReference type="ChEBI" id="CHEBI:29105"/>
    </cofactor>
</comment>
<feature type="domain" description="Alcohol dehydrogenase-like N-terminal" evidence="10">
    <location>
        <begin position="66"/>
        <end position="180"/>
    </location>
</feature>
<reference evidence="11 12" key="1">
    <citation type="submission" date="2016-10" db="EMBL/GenBank/DDBJ databases">
        <authorList>
            <person name="Varghese N."/>
            <person name="Submissions S."/>
        </authorList>
    </citation>
    <scope>NUCLEOTIDE SEQUENCE [LARGE SCALE GENOMIC DNA]</scope>
    <source>
        <strain evidence="11 12">GMCC 1.11211</strain>
    </source>
</reference>
<dbReference type="EMBL" id="FOPW01000001">
    <property type="protein sequence ID" value="SFH14736.1"/>
    <property type="molecule type" value="Genomic_DNA"/>
</dbReference>
<feature type="domain" description="Alcohol dehydrogenase-like C-terminal" evidence="9">
    <location>
        <begin position="230"/>
        <end position="362"/>
    </location>
</feature>
<dbReference type="Gene3D" id="3.40.50.720">
    <property type="entry name" value="NAD(P)-binding Rossmann-like Domain"/>
    <property type="match status" value="1"/>
</dbReference>
<evidence type="ECO:0000313" key="12">
    <source>
        <dbReference type="Proteomes" id="UP000199681"/>
    </source>
</evidence>
<evidence type="ECO:0000256" key="6">
    <source>
        <dbReference type="ARBA" id="ARBA00023002"/>
    </source>
</evidence>
<keyword evidence="4 8" id="KW-0479">Metal-binding</keyword>
<dbReference type="InterPro" id="IPR036291">
    <property type="entry name" value="NAD(P)-bd_dom_sf"/>
</dbReference>
<dbReference type="PANTHER" id="PTHR42940:SF3">
    <property type="entry name" value="ALCOHOL DEHYDROGENASE 1-RELATED"/>
    <property type="match status" value="1"/>
</dbReference>
<dbReference type="InterPro" id="IPR011032">
    <property type="entry name" value="GroES-like_sf"/>
</dbReference>
<dbReference type="NCBIfam" id="TIGR03366">
    <property type="entry name" value="HpnZ_proposed"/>
    <property type="match status" value="1"/>
</dbReference>
<dbReference type="Gene3D" id="3.90.180.10">
    <property type="entry name" value="Medium-chain alcohol dehydrogenases, catalytic domain"/>
    <property type="match status" value="1"/>
</dbReference>
<dbReference type="RefSeq" id="WP_233194994.1">
    <property type="nucleotide sequence ID" value="NZ_BKAC01000003.1"/>
</dbReference>
<comment type="similarity">
    <text evidence="2 8">Belongs to the zinc-containing alcohol dehydrogenase family.</text>
</comment>
<dbReference type="Proteomes" id="UP000199681">
    <property type="component" value="Unassembled WGS sequence"/>
</dbReference>
<protein>
    <recommendedName>
        <fullName evidence="3">alcohol dehydrogenase</fullName>
        <ecNumber evidence="3">1.1.1.1</ecNumber>
    </recommendedName>
</protein>
<evidence type="ECO:0000259" key="10">
    <source>
        <dbReference type="Pfam" id="PF08240"/>
    </source>
</evidence>
<evidence type="ECO:0000256" key="5">
    <source>
        <dbReference type="ARBA" id="ARBA00022833"/>
    </source>
</evidence>
<dbReference type="SUPFAM" id="SSF50129">
    <property type="entry name" value="GroES-like"/>
    <property type="match status" value="1"/>
</dbReference>
<dbReference type="PANTHER" id="PTHR42940">
    <property type="entry name" value="ALCOHOL DEHYDROGENASE 1-RELATED"/>
    <property type="match status" value="1"/>
</dbReference>
<proteinExistence type="inferred from homology"/>
<evidence type="ECO:0000256" key="7">
    <source>
        <dbReference type="ARBA" id="ARBA00023027"/>
    </source>
</evidence>
<evidence type="ECO:0000259" key="9">
    <source>
        <dbReference type="Pfam" id="PF00107"/>
    </source>
</evidence>
<keyword evidence="6" id="KW-0560">Oxidoreductase</keyword>
<evidence type="ECO:0000256" key="4">
    <source>
        <dbReference type="ARBA" id="ARBA00022723"/>
    </source>
</evidence>
<dbReference type="EC" id="1.1.1.1" evidence="3"/>
<dbReference type="Pfam" id="PF08240">
    <property type="entry name" value="ADH_N"/>
    <property type="match status" value="1"/>
</dbReference>
<keyword evidence="12" id="KW-1185">Reference proteome</keyword>
<evidence type="ECO:0000256" key="8">
    <source>
        <dbReference type="RuleBase" id="RU361277"/>
    </source>
</evidence>
<dbReference type="PROSITE" id="PS00059">
    <property type="entry name" value="ADH_ZINC"/>
    <property type="match status" value="1"/>
</dbReference>
<comment type="caution">
    <text evidence="11">The sequence shown here is derived from an EMBL/GenBank/DDBJ whole genome shotgun (WGS) entry which is preliminary data.</text>
</comment>